<reference evidence="1" key="1">
    <citation type="submission" date="2014-05" db="EMBL/GenBank/DDBJ databases">
        <authorList>
            <person name="Chronopoulou M."/>
        </authorList>
    </citation>
    <scope>NUCLEOTIDE SEQUENCE</scope>
    <source>
        <tissue evidence="1">Whole organism</tissue>
    </source>
</reference>
<accession>A0A0K2UR40</accession>
<evidence type="ECO:0000313" key="1">
    <source>
        <dbReference type="EMBL" id="CDW40729.1"/>
    </source>
</evidence>
<feature type="non-terminal residue" evidence="1">
    <location>
        <position position="1"/>
    </location>
</feature>
<dbReference type="EMBL" id="HACA01023369">
    <property type="protein sequence ID" value="CDW40730.1"/>
    <property type="molecule type" value="Transcribed_RNA"/>
</dbReference>
<dbReference type="AlphaFoldDB" id="A0A0K2UR40"/>
<sequence length="74" mass="8853">VISALYTSKKLKDYYSFFFSKRQSRIDLRRKVLQNFNESECRKITICGSLGLEIYWRYEFPVLDISLIGFESLE</sequence>
<proteinExistence type="predicted"/>
<name>A0A0K2UR40_LEPSM</name>
<organism evidence="1">
    <name type="scientific">Lepeophtheirus salmonis</name>
    <name type="common">Salmon louse</name>
    <name type="synonym">Caligus salmonis</name>
    <dbReference type="NCBI Taxonomy" id="72036"/>
    <lineage>
        <taxon>Eukaryota</taxon>
        <taxon>Metazoa</taxon>
        <taxon>Ecdysozoa</taxon>
        <taxon>Arthropoda</taxon>
        <taxon>Crustacea</taxon>
        <taxon>Multicrustacea</taxon>
        <taxon>Hexanauplia</taxon>
        <taxon>Copepoda</taxon>
        <taxon>Siphonostomatoida</taxon>
        <taxon>Caligidae</taxon>
        <taxon>Lepeophtheirus</taxon>
    </lineage>
</organism>
<protein>
    <submittedName>
        <fullName evidence="1">Uncharacterized protein</fullName>
    </submittedName>
</protein>
<dbReference type="EMBL" id="HACA01023368">
    <property type="protein sequence ID" value="CDW40729.1"/>
    <property type="molecule type" value="Transcribed_RNA"/>
</dbReference>